<proteinExistence type="predicted"/>
<dbReference type="InterPro" id="IPR036691">
    <property type="entry name" value="Endo/exonu/phosph_ase_sf"/>
</dbReference>
<protein>
    <recommendedName>
        <fullName evidence="3">Endonuclease/exonuclease/phosphatase domain-containing protein</fullName>
    </recommendedName>
</protein>
<accession>A0AAW1HWD3</accession>
<dbReference type="Gene3D" id="3.60.10.10">
    <property type="entry name" value="Endonuclease/exonuclease/phosphatase"/>
    <property type="match status" value="1"/>
</dbReference>
<dbReference type="SUPFAM" id="SSF56219">
    <property type="entry name" value="DNase I-like"/>
    <property type="match status" value="1"/>
</dbReference>
<dbReference type="AlphaFoldDB" id="A0AAW1HWD3"/>
<organism evidence="1 2">
    <name type="scientific">Popillia japonica</name>
    <name type="common">Japanese beetle</name>
    <dbReference type="NCBI Taxonomy" id="7064"/>
    <lineage>
        <taxon>Eukaryota</taxon>
        <taxon>Metazoa</taxon>
        <taxon>Ecdysozoa</taxon>
        <taxon>Arthropoda</taxon>
        <taxon>Hexapoda</taxon>
        <taxon>Insecta</taxon>
        <taxon>Pterygota</taxon>
        <taxon>Neoptera</taxon>
        <taxon>Endopterygota</taxon>
        <taxon>Coleoptera</taxon>
        <taxon>Polyphaga</taxon>
        <taxon>Scarabaeiformia</taxon>
        <taxon>Scarabaeidae</taxon>
        <taxon>Rutelinae</taxon>
        <taxon>Popillia</taxon>
    </lineage>
</organism>
<comment type="caution">
    <text evidence="1">The sequence shown here is derived from an EMBL/GenBank/DDBJ whole genome shotgun (WGS) entry which is preliminary data.</text>
</comment>
<keyword evidence="2" id="KW-1185">Reference proteome</keyword>
<name>A0AAW1HWD3_POPJA</name>
<dbReference type="Proteomes" id="UP001458880">
    <property type="component" value="Unassembled WGS sequence"/>
</dbReference>
<gene>
    <name evidence="1" type="ORF">QE152_g38655</name>
</gene>
<evidence type="ECO:0000313" key="1">
    <source>
        <dbReference type="EMBL" id="KAK9681004.1"/>
    </source>
</evidence>
<evidence type="ECO:0008006" key="3">
    <source>
        <dbReference type="Google" id="ProtNLM"/>
    </source>
</evidence>
<evidence type="ECO:0000313" key="2">
    <source>
        <dbReference type="Proteomes" id="UP001458880"/>
    </source>
</evidence>
<reference evidence="1 2" key="1">
    <citation type="journal article" date="2024" name="BMC Genomics">
        <title>De novo assembly and annotation of Popillia japonica's genome with initial clues to its potential as an invasive pest.</title>
        <authorList>
            <person name="Cucini C."/>
            <person name="Boschi S."/>
            <person name="Funari R."/>
            <person name="Cardaioli E."/>
            <person name="Iannotti N."/>
            <person name="Marturano G."/>
            <person name="Paoli F."/>
            <person name="Bruttini M."/>
            <person name="Carapelli A."/>
            <person name="Frati F."/>
            <person name="Nardi F."/>
        </authorList>
    </citation>
    <scope>NUCLEOTIDE SEQUENCE [LARGE SCALE GENOMIC DNA]</scope>
    <source>
        <strain evidence="1">DMR45628</strain>
    </source>
</reference>
<sequence length="138" mass="15420">MFARVFEDYGLIILNDMLPTRLNTPNSATSVIDLVVCSRGISLRAFSETLGDTMGSDHFPIITRSQLGENIMSSSGETSTSFNTKAANWLGYSEKIKLLFNQSPANMAYEEFISCILEAAKENIPYRKSSFKFNPCPW</sequence>
<dbReference type="EMBL" id="JASPKY010000855">
    <property type="protein sequence ID" value="KAK9681004.1"/>
    <property type="molecule type" value="Genomic_DNA"/>
</dbReference>